<gene>
    <name evidence="1" type="ORF">SAMN02744040_00648</name>
</gene>
<dbReference type="EMBL" id="FQXH01000007">
    <property type="protein sequence ID" value="SHH06216.1"/>
    <property type="molecule type" value="Genomic_DNA"/>
</dbReference>
<dbReference type="AlphaFoldDB" id="A0A1M5PWZ9"/>
<organism evidence="1 2">
    <name type="scientific">Tepidibacter thalassicus DSM 15285</name>
    <dbReference type="NCBI Taxonomy" id="1123350"/>
    <lineage>
        <taxon>Bacteria</taxon>
        <taxon>Bacillati</taxon>
        <taxon>Bacillota</taxon>
        <taxon>Clostridia</taxon>
        <taxon>Peptostreptococcales</taxon>
        <taxon>Peptostreptococcaceae</taxon>
        <taxon>Tepidibacter</taxon>
    </lineage>
</organism>
<dbReference type="STRING" id="1123350.SAMN02744040_00648"/>
<accession>A0A1M5PWZ9</accession>
<protein>
    <submittedName>
        <fullName evidence="1">Uncharacterized protein</fullName>
    </submittedName>
</protein>
<keyword evidence="2" id="KW-1185">Reference proteome</keyword>
<proteinExistence type="predicted"/>
<name>A0A1M5PWZ9_9FIRM</name>
<sequence>MNENFRLSDMFLEVKEEEKETWKIENDLTADWALEKIKEAREEI</sequence>
<dbReference type="Proteomes" id="UP000242520">
    <property type="component" value="Unassembled WGS sequence"/>
</dbReference>
<evidence type="ECO:0000313" key="1">
    <source>
        <dbReference type="EMBL" id="SHH06216.1"/>
    </source>
</evidence>
<evidence type="ECO:0000313" key="2">
    <source>
        <dbReference type="Proteomes" id="UP000242520"/>
    </source>
</evidence>
<dbReference type="RefSeq" id="WP_278280445.1">
    <property type="nucleotide sequence ID" value="NZ_FQXH01000007.1"/>
</dbReference>
<reference evidence="2" key="1">
    <citation type="submission" date="2016-11" db="EMBL/GenBank/DDBJ databases">
        <authorList>
            <person name="Varghese N."/>
            <person name="Submissions S."/>
        </authorList>
    </citation>
    <scope>NUCLEOTIDE SEQUENCE [LARGE SCALE GENOMIC DNA]</scope>
    <source>
        <strain evidence="2">DSM 15285</strain>
    </source>
</reference>